<evidence type="ECO:0000259" key="1">
    <source>
        <dbReference type="Pfam" id="PF04986"/>
    </source>
</evidence>
<feature type="domain" description="Transposase IS801/IS1294" evidence="1">
    <location>
        <begin position="20"/>
        <end position="191"/>
    </location>
</feature>
<dbReference type="PANTHER" id="PTHR37023:SF1">
    <property type="entry name" value="ISSOD25 TRANSPOSASE TNPA_ISSOD25"/>
    <property type="match status" value="1"/>
</dbReference>
<gene>
    <name evidence="2" type="ORF">ACFFHF_11935</name>
</gene>
<proteinExistence type="predicted"/>
<protein>
    <submittedName>
        <fullName evidence="2">Transposase</fullName>
    </submittedName>
</protein>
<reference evidence="2 3" key="1">
    <citation type="submission" date="2024-09" db="EMBL/GenBank/DDBJ databases">
        <authorList>
            <person name="Sun Q."/>
            <person name="Mori K."/>
        </authorList>
    </citation>
    <scope>NUCLEOTIDE SEQUENCE [LARGE SCALE GENOMIC DNA]</scope>
    <source>
        <strain evidence="2 3">CGMCC 1.9126</strain>
    </source>
</reference>
<dbReference type="InterPro" id="IPR007069">
    <property type="entry name" value="Transposase_32"/>
</dbReference>
<evidence type="ECO:0000313" key="2">
    <source>
        <dbReference type="EMBL" id="MFC0475950.1"/>
    </source>
</evidence>
<name>A0ABV6KRL4_9BACI</name>
<dbReference type="EMBL" id="JBHLUU010000064">
    <property type="protein sequence ID" value="MFC0475950.1"/>
    <property type="molecule type" value="Genomic_DNA"/>
</dbReference>
<evidence type="ECO:0000313" key="3">
    <source>
        <dbReference type="Proteomes" id="UP001589738"/>
    </source>
</evidence>
<keyword evidence="3" id="KW-1185">Reference proteome</keyword>
<organism evidence="2 3">
    <name type="scientific">Robertmurraya beringensis</name>
    <dbReference type="NCBI Taxonomy" id="641660"/>
    <lineage>
        <taxon>Bacteria</taxon>
        <taxon>Bacillati</taxon>
        <taxon>Bacillota</taxon>
        <taxon>Bacilli</taxon>
        <taxon>Bacillales</taxon>
        <taxon>Bacillaceae</taxon>
        <taxon>Robertmurraya</taxon>
    </lineage>
</organism>
<sequence>MKLLELLLGFLKKKAKVTPGIIAGLHTFGSRVNFNPHVHMLVTMGGLTKKGEWKSYDFLPFEMLRKQWQTVVLKLIRRNLSEKEKKKVQQRLQKAFSNNGEGFYVHAPKQKGKVKEQLRYIGRYIRRPAIGINRIEAYDGQYVTFKYNDKTDGKEKLETVTVEEFISRLIRHIPDEQFKTIRHYGMYSRRIKNLCKKVLSIWQQKAKRWIVKVKKTLRRQTWRERVVSSGAKDPLICPHCECFYEYKGEVCLENGRLEIKVALCQTTKRYLEREIAYFTGIQALQKRKEKEEKHQPIKDTERQLCLFRVS</sequence>
<dbReference type="PANTHER" id="PTHR37023">
    <property type="entry name" value="TRANSPOSASE"/>
    <property type="match status" value="1"/>
</dbReference>
<dbReference type="Proteomes" id="UP001589738">
    <property type="component" value="Unassembled WGS sequence"/>
</dbReference>
<accession>A0ABV6KRL4</accession>
<comment type="caution">
    <text evidence="2">The sequence shown here is derived from an EMBL/GenBank/DDBJ whole genome shotgun (WGS) entry which is preliminary data.</text>
</comment>
<dbReference type="RefSeq" id="WP_377058231.1">
    <property type="nucleotide sequence ID" value="NZ_JBHLUU010000064.1"/>
</dbReference>
<dbReference type="Pfam" id="PF04986">
    <property type="entry name" value="Y2_Tnp"/>
    <property type="match status" value="1"/>
</dbReference>